<dbReference type="SMART" id="SM00881">
    <property type="entry name" value="CoA_binding"/>
    <property type="match status" value="1"/>
</dbReference>
<sequence>MIITQSQEIKNLFNTVRTIAVVGFSVKEDRASNFVSRYLVREGYSVIPVNPAYQGEEHLGQWCIASLDDLSESVDMVLVFQRSERVPPIVTQAVAAGAAAVWMQKGIIHQEAAQDAVQAGLKVVMDRCAMVEHANLFDRQPLH</sequence>
<dbReference type="InterPro" id="IPR003781">
    <property type="entry name" value="CoA-bd"/>
</dbReference>
<organism evidence="2 3">
    <name type="scientific">Desulfurispira natronophila</name>
    <dbReference type="NCBI Taxonomy" id="682562"/>
    <lineage>
        <taxon>Bacteria</taxon>
        <taxon>Pseudomonadati</taxon>
        <taxon>Chrysiogenota</taxon>
        <taxon>Chrysiogenia</taxon>
        <taxon>Chrysiogenales</taxon>
        <taxon>Chrysiogenaceae</taxon>
        <taxon>Desulfurispira</taxon>
    </lineage>
</organism>
<dbReference type="SUPFAM" id="SSF51735">
    <property type="entry name" value="NAD(P)-binding Rossmann-fold domains"/>
    <property type="match status" value="1"/>
</dbReference>
<evidence type="ECO:0000313" key="3">
    <source>
        <dbReference type="Proteomes" id="UP000528322"/>
    </source>
</evidence>
<dbReference type="PANTHER" id="PTHR33303">
    <property type="entry name" value="CYTOPLASMIC PROTEIN-RELATED"/>
    <property type="match status" value="1"/>
</dbReference>
<proteinExistence type="predicted"/>
<reference evidence="2 3" key="1">
    <citation type="submission" date="2020-08" db="EMBL/GenBank/DDBJ databases">
        <title>Genomic Encyclopedia of Type Strains, Phase IV (KMG-IV): sequencing the most valuable type-strain genomes for metagenomic binning, comparative biology and taxonomic classification.</title>
        <authorList>
            <person name="Goeker M."/>
        </authorList>
    </citation>
    <scope>NUCLEOTIDE SEQUENCE [LARGE SCALE GENOMIC DNA]</scope>
    <source>
        <strain evidence="2 3">DSM 22071</strain>
    </source>
</reference>
<comment type="caution">
    <text evidence="2">The sequence shown here is derived from an EMBL/GenBank/DDBJ whole genome shotgun (WGS) entry which is preliminary data.</text>
</comment>
<dbReference type="PANTHER" id="PTHR33303:SF2">
    <property type="entry name" value="COA-BINDING DOMAIN-CONTAINING PROTEIN"/>
    <property type="match status" value="1"/>
</dbReference>
<feature type="domain" description="CoA-binding" evidence="1">
    <location>
        <begin position="12"/>
        <end position="107"/>
    </location>
</feature>
<accession>A0A7W7Y2Z8</accession>
<dbReference type="InterPro" id="IPR036291">
    <property type="entry name" value="NAD(P)-bd_dom_sf"/>
</dbReference>
<dbReference type="RefSeq" id="WP_183729205.1">
    <property type="nucleotide sequence ID" value="NZ_JACHID010000002.1"/>
</dbReference>
<name>A0A7W7Y2Z8_9BACT</name>
<dbReference type="Pfam" id="PF13380">
    <property type="entry name" value="CoA_binding_2"/>
    <property type="match status" value="1"/>
</dbReference>
<dbReference type="Gene3D" id="3.40.50.720">
    <property type="entry name" value="NAD(P)-binding Rossmann-like Domain"/>
    <property type="match status" value="1"/>
</dbReference>
<dbReference type="AlphaFoldDB" id="A0A7W7Y2Z8"/>
<keyword evidence="3" id="KW-1185">Reference proteome</keyword>
<protein>
    <recommendedName>
        <fullName evidence="1">CoA-binding domain-containing protein</fullName>
    </recommendedName>
</protein>
<evidence type="ECO:0000313" key="2">
    <source>
        <dbReference type="EMBL" id="MBB5021118.1"/>
    </source>
</evidence>
<dbReference type="Proteomes" id="UP000528322">
    <property type="component" value="Unassembled WGS sequence"/>
</dbReference>
<gene>
    <name evidence="2" type="ORF">HNR37_000424</name>
</gene>
<dbReference type="EMBL" id="JACHID010000002">
    <property type="protein sequence ID" value="MBB5021118.1"/>
    <property type="molecule type" value="Genomic_DNA"/>
</dbReference>
<evidence type="ECO:0000259" key="1">
    <source>
        <dbReference type="SMART" id="SM00881"/>
    </source>
</evidence>